<accession>A0A095BYI3</accession>
<comment type="subcellular location">
    <subcellularLocation>
        <location evidence="1">Cytoplasm</location>
        <location evidence="1">Cytoskeleton</location>
        <location evidence="1">Microtubule organizing center</location>
        <location evidence="1">Centrosome</location>
    </subcellularLocation>
</comment>
<reference evidence="6" key="4">
    <citation type="journal article" date="2022" name="PLoS Pathog.">
        <title>Chromosome-level genome of Schistosoma haematobium underpins genome-wide explorations of molecular variation.</title>
        <authorList>
            <person name="Stroehlein A.J."/>
            <person name="Korhonen P.K."/>
            <person name="Lee V.V."/>
            <person name="Ralph S.A."/>
            <person name="Mentink-Kane M."/>
            <person name="You H."/>
            <person name="McManus D.P."/>
            <person name="Tchuente L.T."/>
            <person name="Stothard J.R."/>
            <person name="Kaur P."/>
            <person name="Dudchenko O."/>
            <person name="Aiden E.L."/>
            <person name="Yang B."/>
            <person name="Yang H."/>
            <person name="Emery A.M."/>
            <person name="Webster B.L."/>
            <person name="Brindley P.J."/>
            <person name="Rollinson D."/>
            <person name="Chang B.C.H."/>
            <person name="Gasser R.B."/>
            <person name="Young N.D."/>
        </authorList>
    </citation>
    <scope>NUCLEOTIDE SEQUENCE</scope>
</reference>
<dbReference type="GO" id="GO:0005813">
    <property type="term" value="C:centrosome"/>
    <property type="evidence" value="ECO:0007669"/>
    <property type="project" value="UniProtKB-SubCell"/>
</dbReference>
<reference evidence="6" key="2">
    <citation type="journal article" date="2019" name="Gigascience">
        <title>High-quality Schistosoma haematobium genome achieved by single-molecule and long-range sequencing.</title>
        <authorList>
            <person name="Stroehlein A.J."/>
            <person name="Korhonen P.K."/>
            <person name="Chong T.M."/>
            <person name="Lim Y.L."/>
            <person name="Chan K.G."/>
            <person name="Webster B."/>
            <person name="Rollinson D."/>
            <person name="Brindley P.J."/>
            <person name="Gasser R.B."/>
            <person name="Young N.D."/>
        </authorList>
    </citation>
    <scope>NUCLEOTIDE SEQUENCE</scope>
</reference>
<dbReference type="RefSeq" id="XP_012793950.1">
    <property type="nucleotide sequence ID" value="XM_012938496.3"/>
</dbReference>
<sequence length="301" mass="34513">MPTMQADFDRLGIFKEMSYVTIRDQYDKQDSHQTRSAFKGKQMYCDGFKLKSANTDGYFGPFTRIFTGDNKIDLERLIRIQRKESSKKIRGKAWAPPNGTHHLLGLGSSIDTFSGPIPYFRPITRQNNQMKSHKKNFYTSPAKKGCGSYIDITIGKYPNYKSDPYDKIKKASAKESSPSGKQFYLNMHPQQYFDKNPYHQVRIKRRPFTSTIKNSIHPRSVFKPASASKLMGGCKDGCFSPFPHYTSDRPKKTVLIKYTKPPLKIPSCPKTYPITSILELNVKRRINSSNYKNFKPSAIDS</sequence>
<keyword evidence="8" id="KW-1185">Reference proteome</keyword>
<dbReference type="InterPro" id="IPR029358">
    <property type="entry name" value="CFAP96"/>
</dbReference>
<dbReference type="EMBL" id="KL250593">
    <property type="protein sequence ID" value="KGB34193.1"/>
    <property type="molecule type" value="Genomic_DNA"/>
</dbReference>
<dbReference type="GO" id="GO:0005881">
    <property type="term" value="C:cytoplasmic microtubule"/>
    <property type="evidence" value="ECO:0007669"/>
    <property type="project" value="TreeGrafter"/>
</dbReference>
<protein>
    <recommendedName>
        <fullName evidence="5">Cilia-and flagella-associated protein 96</fullName>
    </recommendedName>
</protein>
<evidence type="ECO:0000256" key="3">
    <source>
        <dbReference type="ARBA" id="ARBA00023212"/>
    </source>
</evidence>
<dbReference type="PANTHER" id="PTHR31144">
    <property type="entry name" value="UPF0602 PROTEIN C4ORF47"/>
    <property type="match status" value="1"/>
</dbReference>
<evidence type="ECO:0000256" key="4">
    <source>
        <dbReference type="ARBA" id="ARBA00035656"/>
    </source>
</evidence>
<name>A0A095BYI3_SCHHA</name>
<dbReference type="GeneID" id="24590067"/>
<organism evidence="7">
    <name type="scientific">Schistosoma haematobium</name>
    <name type="common">Blood fluke</name>
    <dbReference type="NCBI Taxonomy" id="6185"/>
    <lineage>
        <taxon>Eukaryota</taxon>
        <taxon>Metazoa</taxon>
        <taxon>Spiralia</taxon>
        <taxon>Lophotrochozoa</taxon>
        <taxon>Platyhelminthes</taxon>
        <taxon>Trematoda</taxon>
        <taxon>Digenea</taxon>
        <taxon>Strigeidida</taxon>
        <taxon>Schistosomatoidea</taxon>
        <taxon>Schistosomatidae</taxon>
        <taxon>Schistosoma</taxon>
    </lineage>
</organism>
<reference evidence="6" key="3">
    <citation type="submission" date="2021-06" db="EMBL/GenBank/DDBJ databases">
        <title>Chromosome-level genome assembly for S. haematobium.</title>
        <authorList>
            <person name="Stroehlein A.J."/>
        </authorList>
    </citation>
    <scope>NUCLEOTIDE SEQUENCE</scope>
</reference>
<keyword evidence="3" id="KW-0206">Cytoskeleton</keyword>
<dbReference type="CTD" id="24590067"/>
<dbReference type="KEGG" id="shx:MS3_00007971"/>
<dbReference type="PANTHER" id="PTHR31144:SF1">
    <property type="entry name" value="UPF0602 PROTEIN C4ORF47"/>
    <property type="match status" value="1"/>
</dbReference>
<evidence type="ECO:0000313" key="6">
    <source>
        <dbReference type="EMBL" id="KAH9593568.1"/>
    </source>
</evidence>
<dbReference type="AlphaFoldDB" id="A0A095BYI3"/>
<keyword evidence="2" id="KW-0963">Cytoplasm</keyword>
<dbReference type="EMBL" id="AMPZ03000001">
    <property type="protein sequence ID" value="KAH9593568.1"/>
    <property type="molecule type" value="Genomic_DNA"/>
</dbReference>
<evidence type="ECO:0000256" key="5">
    <source>
        <dbReference type="ARBA" id="ARBA00035693"/>
    </source>
</evidence>
<proteinExistence type="inferred from homology"/>
<evidence type="ECO:0000313" key="7">
    <source>
        <dbReference type="EMBL" id="KGB34193.1"/>
    </source>
</evidence>
<evidence type="ECO:0000256" key="2">
    <source>
        <dbReference type="ARBA" id="ARBA00022490"/>
    </source>
</evidence>
<gene>
    <name evidence="6" type="ORF">MS3_00007971</name>
    <name evidence="7" type="ORF">MS3_02383</name>
</gene>
<dbReference type="Pfam" id="PF15239">
    <property type="entry name" value="CFAP96-like"/>
    <property type="match status" value="1"/>
</dbReference>
<comment type="similarity">
    <text evidence="4">Belongs to the CFAP96 family.</text>
</comment>
<dbReference type="STRING" id="6185.A0A095BYI3"/>
<evidence type="ECO:0000313" key="8">
    <source>
        <dbReference type="Proteomes" id="UP000471633"/>
    </source>
</evidence>
<dbReference type="Proteomes" id="UP000471633">
    <property type="component" value="Unassembled WGS sequence"/>
</dbReference>
<reference evidence="7" key="1">
    <citation type="journal article" date="2012" name="Nat. Genet.">
        <title>Whole-genome sequence of Schistosoma haematobium.</title>
        <authorList>
            <person name="Young N.D."/>
            <person name="Jex A.R."/>
            <person name="Li B."/>
            <person name="Liu S."/>
            <person name="Yang L."/>
            <person name="Xiong Z."/>
            <person name="Li Y."/>
            <person name="Cantacessi C."/>
            <person name="Hall R.S."/>
            <person name="Xu X."/>
            <person name="Chen F."/>
            <person name="Wu X."/>
            <person name="Zerlotini A."/>
            <person name="Oliveira G."/>
            <person name="Hofmann A."/>
            <person name="Zhang G."/>
            <person name="Fang X."/>
            <person name="Kang Y."/>
            <person name="Campbell B.E."/>
            <person name="Loukas A."/>
            <person name="Ranganathan S."/>
            <person name="Rollinson D."/>
            <person name="Rinaldi G."/>
            <person name="Brindley P.J."/>
            <person name="Yang H."/>
            <person name="Wang J."/>
            <person name="Wang J."/>
            <person name="Gasser R.B."/>
        </authorList>
    </citation>
    <scope>NUCLEOTIDE SEQUENCE [LARGE SCALE GENOMIC DNA]</scope>
</reference>
<evidence type="ECO:0000256" key="1">
    <source>
        <dbReference type="ARBA" id="ARBA00004300"/>
    </source>
</evidence>